<feature type="domain" description="XdhC Rossmann" evidence="2">
    <location>
        <begin position="194"/>
        <end position="336"/>
    </location>
</feature>
<evidence type="ECO:0000313" key="4">
    <source>
        <dbReference type="Proteomes" id="UP000466794"/>
    </source>
</evidence>
<dbReference type="Gene3D" id="3.40.50.720">
    <property type="entry name" value="NAD(P)-binding Rossmann-like Domain"/>
    <property type="match status" value="1"/>
</dbReference>
<dbReference type="Pfam" id="PF13478">
    <property type="entry name" value="XdhC_C"/>
    <property type="match status" value="1"/>
</dbReference>
<dbReference type="InterPro" id="IPR027051">
    <property type="entry name" value="XdhC_Rossmann_dom"/>
</dbReference>
<dbReference type="EMBL" id="WRPP01000001">
    <property type="protein sequence ID" value="MVU76395.1"/>
    <property type="molecule type" value="Genomic_DNA"/>
</dbReference>
<keyword evidence="4" id="KW-1185">Reference proteome</keyword>
<gene>
    <name evidence="3" type="ORF">GPX89_03945</name>
</gene>
<comment type="caution">
    <text evidence="3">The sequence shown here is derived from an EMBL/GenBank/DDBJ whole genome shotgun (WGS) entry which is preliminary data.</text>
</comment>
<proteinExistence type="predicted"/>
<sequence length="359" mass="38127">MRDIADQLLEWLDAGEPFAVASVIGVRGSAPRGPGAALAVRADGTALGSVSGGCIESALHESALAVLRTGEPMRSCFDHDPDDPFAVGLTCGGVIEVHLQRIDPGFDSALRNALRAARDGRAVAVARVLDTGATLAVYPTHLDGGTGDAQLDQRLARTARAMLTRGRTGLRDVRLPGGDDRQVFIECWSAPPHMLVFGAIDYASALARVGKLLGYHVTVCDARAVFATPARFPDADRVVVQWPHRYLAEHDIDEHTVICVLTHDAKFDVPVLEYALRSKAGYIGALGSRRTHLDRMHRLRAAGVTEHELSRLHSPIGLDLGAGTPEETAVAIAAEIIAARTSATTLPLAVSDGPIRAMA</sequence>
<protein>
    <submittedName>
        <fullName evidence="3">Xanthine dehydrogenase</fullName>
    </submittedName>
</protein>
<dbReference type="Pfam" id="PF02625">
    <property type="entry name" value="XdhC_CoxI"/>
    <property type="match status" value="1"/>
</dbReference>
<evidence type="ECO:0000259" key="2">
    <source>
        <dbReference type="Pfam" id="PF13478"/>
    </source>
</evidence>
<accession>A0A7K1UPX7</accession>
<reference evidence="3 4" key="1">
    <citation type="submission" date="2019-12" db="EMBL/GenBank/DDBJ databases">
        <title>Nocardia sp. nov. ET3-3 isolated from soil.</title>
        <authorList>
            <person name="Kanchanasin P."/>
            <person name="Tanasupawat S."/>
            <person name="Yuki M."/>
            <person name="Kudo T."/>
        </authorList>
    </citation>
    <scope>NUCLEOTIDE SEQUENCE [LARGE SCALE GENOMIC DNA]</scope>
    <source>
        <strain evidence="3 4">ET3-3</strain>
    </source>
</reference>
<dbReference type="RefSeq" id="WP_157355182.1">
    <property type="nucleotide sequence ID" value="NZ_WRPP01000001.1"/>
</dbReference>
<feature type="domain" description="XdhC- CoxI" evidence="1">
    <location>
        <begin position="11"/>
        <end position="73"/>
    </location>
</feature>
<dbReference type="PANTHER" id="PTHR30388:SF4">
    <property type="entry name" value="MOLYBDENUM COFACTOR INSERTION CHAPERONE PAOD"/>
    <property type="match status" value="1"/>
</dbReference>
<dbReference type="InterPro" id="IPR003777">
    <property type="entry name" value="XdhC_CoxI"/>
</dbReference>
<organism evidence="3 4">
    <name type="scientific">Nocardia terrae</name>
    <dbReference type="NCBI Taxonomy" id="2675851"/>
    <lineage>
        <taxon>Bacteria</taxon>
        <taxon>Bacillati</taxon>
        <taxon>Actinomycetota</taxon>
        <taxon>Actinomycetes</taxon>
        <taxon>Mycobacteriales</taxon>
        <taxon>Nocardiaceae</taxon>
        <taxon>Nocardia</taxon>
    </lineage>
</organism>
<dbReference type="PANTHER" id="PTHR30388">
    <property type="entry name" value="ALDEHYDE OXIDOREDUCTASE MOLYBDENUM COFACTOR ASSEMBLY PROTEIN"/>
    <property type="match status" value="1"/>
</dbReference>
<dbReference type="InterPro" id="IPR052698">
    <property type="entry name" value="MoCofactor_Util/Proc"/>
</dbReference>
<evidence type="ECO:0000313" key="3">
    <source>
        <dbReference type="EMBL" id="MVU76395.1"/>
    </source>
</evidence>
<evidence type="ECO:0000259" key="1">
    <source>
        <dbReference type="Pfam" id="PF02625"/>
    </source>
</evidence>
<dbReference type="Proteomes" id="UP000466794">
    <property type="component" value="Unassembled WGS sequence"/>
</dbReference>
<dbReference type="AlphaFoldDB" id="A0A7K1UPX7"/>
<name>A0A7K1UPX7_9NOCA</name>